<dbReference type="PANTHER" id="PTHR45749">
    <property type="match status" value="1"/>
</dbReference>
<dbReference type="Proteomes" id="UP000499080">
    <property type="component" value="Unassembled WGS sequence"/>
</dbReference>
<comment type="caution">
    <text evidence="2">The sequence shown here is derived from an EMBL/GenBank/DDBJ whole genome shotgun (WGS) entry which is preliminary data.</text>
</comment>
<dbReference type="InterPro" id="IPR025398">
    <property type="entry name" value="DUF4371"/>
</dbReference>
<keyword evidence="3" id="KW-1185">Reference proteome</keyword>
<dbReference type="InterPro" id="IPR012337">
    <property type="entry name" value="RNaseH-like_sf"/>
</dbReference>
<evidence type="ECO:0000259" key="1">
    <source>
        <dbReference type="Pfam" id="PF14291"/>
    </source>
</evidence>
<dbReference type="EMBL" id="BGPR01001039">
    <property type="protein sequence ID" value="GBM43713.1"/>
    <property type="molecule type" value="Genomic_DNA"/>
</dbReference>
<gene>
    <name evidence="2" type="primary">ZMYM1_58</name>
    <name evidence="2" type="ORF">AVEN_60516_1</name>
</gene>
<accession>A0A4Y2FR70</accession>
<sequence>MNSLYYLPCKLFEHTQSESKSSFVRREGFTNWKKVGESLSEHENSLNHKNCFCSLKNLEASLEKRGFDKDLKDEIEMEESHRKAVLQSIFDVILHVATQGSPLRGSNETLDFSDPRCGKFLNTIELVSHYHPPLREHILRHTKGQVTYFSSKIQNEFLKIISNKIREQIMEEAEEAKYYAMMFNCTPDVSHLEQISQVLRYVRVVGNVPEITERFIDFFIVRDKTGVAFSEEILKKIEQEGLDIKNCRGQSYDNGANMAGIYQEIQARISKRNPLAKFVPRAAHTLDMARVNAATAVYEVAGYFRTVNCLYTYFSASTNRWEVLLKYSPLALRKESDTRWSSRREAVTVVHKHLDKIVEALNHLALDAVSSPETKSGAVSLLKSIQTFEFVAFTCFWQKTFKKIDIVSKMLQKEDITIDVACNLLKGLIAQIKDCRDPSFKDEEAKIFLKKNVKIIKKFKLALLQVNDRIEAELKRRFQCQSMQKVNDIFGFLSPKQLTTLDTKTLREKATTLANLYRDDLDKDELSVEIESFKYSVIGSYNFAGNE</sequence>
<dbReference type="SUPFAM" id="SSF53098">
    <property type="entry name" value="Ribonuclease H-like"/>
    <property type="match status" value="1"/>
</dbReference>
<evidence type="ECO:0000313" key="3">
    <source>
        <dbReference type="Proteomes" id="UP000499080"/>
    </source>
</evidence>
<evidence type="ECO:0000313" key="2">
    <source>
        <dbReference type="EMBL" id="GBM43713.1"/>
    </source>
</evidence>
<protein>
    <submittedName>
        <fullName evidence="2">Zinc finger MYM-type protein 1</fullName>
    </submittedName>
</protein>
<dbReference type="AlphaFoldDB" id="A0A4Y2FR70"/>
<dbReference type="Pfam" id="PF14291">
    <property type="entry name" value="DUF4371"/>
    <property type="match status" value="1"/>
</dbReference>
<organism evidence="2 3">
    <name type="scientific">Araneus ventricosus</name>
    <name type="common">Orbweaver spider</name>
    <name type="synonym">Epeira ventricosa</name>
    <dbReference type="NCBI Taxonomy" id="182803"/>
    <lineage>
        <taxon>Eukaryota</taxon>
        <taxon>Metazoa</taxon>
        <taxon>Ecdysozoa</taxon>
        <taxon>Arthropoda</taxon>
        <taxon>Chelicerata</taxon>
        <taxon>Arachnida</taxon>
        <taxon>Araneae</taxon>
        <taxon>Araneomorphae</taxon>
        <taxon>Entelegynae</taxon>
        <taxon>Araneoidea</taxon>
        <taxon>Araneidae</taxon>
        <taxon>Araneus</taxon>
    </lineage>
</organism>
<feature type="domain" description="DUF4371" evidence="1">
    <location>
        <begin position="65"/>
        <end position="262"/>
    </location>
</feature>
<dbReference type="OrthoDB" id="6759200at2759"/>
<dbReference type="PANTHER" id="PTHR45749:SF28">
    <property type="entry name" value="ZINC FINGER MYM-TYPE PROTEIN 1-LIKE-RELATED"/>
    <property type="match status" value="1"/>
</dbReference>
<name>A0A4Y2FR70_ARAVE</name>
<reference evidence="2 3" key="1">
    <citation type="journal article" date="2019" name="Sci. Rep.">
        <title>Orb-weaving spider Araneus ventricosus genome elucidates the spidroin gene catalogue.</title>
        <authorList>
            <person name="Kono N."/>
            <person name="Nakamura H."/>
            <person name="Ohtoshi R."/>
            <person name="Moran D.A.P."/>
            <person name="Shinohara A."/>
            <person name="Yoshida Y."/>
            <person name="Fujiwara M."/>
            <person name="Mori M."/>
            <person name="Tomita M."/>
            <person name="Arakawa K."/>
        </authorList>
    </citation>
    <scope>NUCLEOTIDE SEQUENCE [LARGE SCALE GENOMIC DNA]</scope>
</reference>
<proteinExistence type="predicted"/>